<keyword evidence="8" id="KW-0756">Sterol biosynthesis</keyword>
<accession>A0AAJ8JNM8</accession>
<evidence type="ECO:0000256" key="5">
    <source>
        <dbReference type="ARBA" id="ARBA00022824"/>
    </source>
</evidence>
<keyword evidence="4 13" id="KW-0812">Transmembrane</keyword>
<proteinExistence type="inferred from homology"/>
<dbReference type="InterPro" id="IPR005352">
    <property type="entry name" value="Erg28"/>
</dbReference>
<organism evidence="14 15">
    <name type="scientific">Cryptococcus depauperatus CBS 7841</name>
    <dbReference type="NCBI Taxonomy" id="1295531"/>
    <lineage>
        <taxon>Eukaryota</taxon>
        <taxon>Fungi</taxon>
        <taxon>Dikarya</taxon>
        <taxon>Basidiomycota</taxon>
        <taxon>Agaricomycotina</taxon>
        <taxon>Tremellomycetes</taxon>
        <taxon>Tremellales</taxon>
        <taxon>Cryptococcaceae</taxon>
        <taxon>Cryptococcus</taxon>
    </lineage>
</organism>
<evidence type="ECO:0000256" key="2">
    <source>
        <dbReference type="ARBA" id="ARBA00005377"/>
    </source>
</evidence>
<evidence type="ECO:0008006" key="16">
    <source>
        <dbReference type="Google" id="ProtNLM"/>
    </source>
</evidence>
<dbReference type="GO" id="GO:0030674">
    <property type="term" value="F:protein-macromolecule adaptor activity"/>
    <property type="evidence" value="ECO:0007669"/>
    <property type="project" value="TreeGrafter"/>
</dbReference>
<comment type="similarity">
    <text evidence="2">Belongs to the ERG28 family.</text>
</comment>
<reference evidence="14" key="1">
    <citation type="submission" date="2016-06" db="EMBL/GenBank/DDBJ databases">
        <authorList>
            <person name="Cuomo C."/>
            <person name="Litvintseva A."/>
            <person name="Heitman J."/>
            <person name="Chen Y."/>
            <person name="Sun S."/>
            <person name="Springer D."/>
            <person name="Dromer F."/>
            <person name="Young S."/>
            <person name="Zeng Q."/>
            <person name="Chapman S."/>
            <person name="Gujja S."/>
            <person name="Saif S."/>
            <person name="Birren B."/>
        </authorList>
    </citation>
    <scope>NUCLEOTIDE SEQUENCE</scope>
    <source>
        <strain evidence="14">CBS 7841</strain>
    </source>
</reference>
<keyword evidence="11" id="KW-1207">Sterol metabolism</keyword>
<feature type="transmembrane region" description="Helical" evidence="13">
    <location>
        <begin position="50"/>
        <end position="73"/>
    </location>
</feature>
<evidence type="ECO:0000256" key="8">
    <source>
        <dbReference type="ARBA" id="ARBA00023011"/>
    </source>
</evidence>
<keyword evidence="5" id="KW-0256">Endoplasmic reticulum</keyword>
<feature type="transmembrane region" description="Helical" evidence="13">
    <location>
        <begin position="79"/>
        <end position="102"/>
    </location>
</feature>
<evidence type="ECO:0000256" key="6">
    <source>
        <dbReference type="ARBA" id="ARBA00022955"/>
    </source>
</evidence>
<evidence type="ECO:0000256" key="1">
    <source>
        <dbReference type="ARBA" id="ARBA00004477"/>
    </source>
</evidence>
<evidence type="ECO:0000256" key="12">
    <source>
        <dbReference type="ARBA" id="ARBA00023221"/>
    </source>
</evidence>
<keyword evidence="15" id="KW-1185">Reference proteome</keyword>
<keyword evidence="12" id="KW-0753">Steroid metabolism</keyword>
<keyword evidence="7 13" id="KW-1133">Transmembrane helix</keyword>
<protein>
    <recommendedName>
        <fullName evidence="16">Ergosterol biosynthesis protein</fullName>
    </recommendedName>
</protein>
<evidence type="ECO:0000256" key="7">
    <source>
        <dbReference type="ARBA" id="ARBA00022989"/>
    </source>
</evidence>
<dbReference type="PANTHER" id="PTHR15451">
    <property type="entry name" value="ERGOSTEROL BIOSYNTHETIC PROTEIN 28-RELATED"/>
    <property type="match status" value="1"/>
</dbReference>
<comment type="subcellular location">
    <subcellularLocation>
        <location evidence="1">Endoplasmic reticulum membrane</location>
        <topology evidence="1">Multi-pass membrane protein</topology>
    </subcellularLocation>
</comment>
<dbReference type="Proteomes" id="UP000094043">
    <property type="component" value="Chromosome 1"/>
</dbReference>
<keyword evidence="6" id="KW-0752">Steroid biosynthesis</keyword>
<evidence type="ECO:0000256" key="11">
    <source>
        <dbReference type="ARBA" id="ARBA00023166"/>
    </source>
</evidence>
<feature type="transmembrane region" description="Helical" evidence="13">
    <location>
        <begin position="12"/>
        <end position="29"/>
    </location>
</feature>
<reference evidence="14" key="3">
    <citation type="submission" date="2024-01" db="EMBL/GenBank/DDBJ databases">
        <authorList>
            <person name="Coelho M.A."/>
            <person name="David-Palma M."/>
            <person name="Shea T."/>
            <person name="Sun S."/>
            <person name="Cuomo C.A."/>
            <person name="Heitman J."/>
        </authorList>
    </citation>
    <scope>NUCLEOTIDE SEQUENCE</scope>
    <source>
        <strain evidence="14">CBS 7841</strain>
    </source>
</reference>
<evidence type="ECO:0000256" key="9">
    <source>
        <dbReference type="ARBA" id="ARBA00023098"/>
    </source>
</evidence>
<dbReference type="GeneID" id="91084918"/>
<reference evidence="14" key="2">
    <citation type="journal article" date="2022" name="Elife">
        <title>Obligate sexual reproduction of a homothallic fungus closely related to the Cryptococcus pathogenic species complex.</title>
        <authorList>
            <person name="Passer A.R."/>
            <person name="Clancey S.A."/>
            <person name="Shea T."/>
            <person name="David-Palma M."/>
            <person name="Averette A.F."/>
            <person name="Boekhout T."/>
            <person name="Porcel B.M."/>
            <person name="Nowrousian M."/>
            <person name="Cuomo C.A."/>
            <person name="Sun S."/>
            <person name="Heitman J."/>
            <person name="Coelho M.A."/>
        </authorList>
    </citation>
    <scope>NUCLEOTIDE SEQUENCE</scope>
    <source>
        <strain evidence="14">CBS 7841</strain>
    </source>
</reference>
<evidence type="ECO:0000313" key="15">
    <source>
        <dbReference type="Proteomes" id="UP000094043"/>
    </source>
</evidence>
<dbReference type="AlphaFoldDB" id="A0AAJ8JNM8"/>
<dbReference type="Pfam" id="PF03694">
    <property type="entry name" value="Erg28"/>
    <property type="match status" value="1"/>
</dbReference>
<keyword evidence="10 13" id="KW-0472">Membrane</keyword>
<name>A0AAJ8JNM8_9TREE</name>
<evidence type="ECO:0000256" key="4">
    <source>
        <dbReference type="ARBA" id="ARBA00022692"/>
    </source>
</evidence>
<dbReference type="GO" id="GO:0005789">
    <property type="term" value="C:endoplasmic reticulum membrane"/>
    <property type="evidence" value="ECO:0007669"/>
    <property type="project" value="UniProtKB-SubCell"/>
</dbReference>
<keyword evidence="9" id="KW-0443">Lipid metabolism</keyword>
<gene>
    <name evidence="14" type="ORF">L203_100704</name>
</gene>
<dbReference type="GO" id="GO:0016126">
    <property type="term" value="P:sterol biosynthetic process"/>
    <property type="evidence" value="ECO:0007669"/>
    <property type="project" value="UniProtKB-KW"/>
</dbReference>
<evidence type="ECO:0000256" key="13">
    <source>
        <dbReference type="SAM" id="Phobius"/>
    </source>
</evidence>
<evidence type="ECO:0000256" key="10">
    <source>
        <dbReference type="ARBA" id="ARBA00023136"/>
    </source>
</evidence>
<evidence type="ECO:0000256" key="3">
    <source>
        <dbReference type="ARBA" id="ARBA00022516"/>
    </source>
</evidence>
<dbReference type="PANTHER" id="PTHR15451:SF19">
    <property type="entry name" value="ERGOSTEROL BIOSYNTHETIC PROTEIN 28 HOMOLOG"/>
    <property type="match status" value="1"/>
</dbReference>
<dbReference type="KEGG" id="cdep:91084918"/>
<evidence type="ECO:0000313" key="14">
    <source>
        <dbReference type="EMBL" id="WVN85556.1"/>
    </source>
</evidence>
<keyword evidence="3" id="KW-0444">Lipid biosynthesis</keyword>
<dbReference type="EMBL" id="CP143784">
    <property type="protein sequence ID" value="WVN85556.1"/>
    <property type="molecule type" value="Genomic_DNA"/>
</dbReference>
<dbReference type="RefSeq" id="XP_066066256.1">
    <property type="nucleotide sequence ID" value="XM_066210159.1"/>
</dbReference>
<sequence>MSLSLPSASVGILPYWLLLTSVAGTYNAIQNYFIVWQSKEVYAGKAEEMTLLAGRLFGSWTMLASLVRGLAAYNIHDPIVYKLAICTYALATFHYTTELVVFKSVKPNRASIGPLVVGWTGLIWTLTQRNHYAP</sequence>